<evidence type="ECO:0000313" key="14">
    <source>
        <dbReference type="Proteomes" id="UP000736328"/>
    </source>
</evidence>
<evidence type="ECO:0000259" key="12">
    <source>
        <dbReference type="PROSITE" id="PS50106"/>
    </source>
</evidence>
<reference evidence="13" key="1">
    <citation type="submission" date="2020-07" db="EMBL/GenBank/DDBJ databases">
        <title>Huge and variable diversity of episymbiotic CPR bacteria and DPANN archaea in groundwater ecosystems.</title>
        <authorList>
            <person name="He C.Y."/>
            <person name="Keren R."/>
            <person name="Whittaker M."/>
            <person name="Farag I.F."/>
            <person name="Doudna J."/>
            <person name="Cate J.H.D."/>
            <person name="Banfield J.F."/>
        </authorList>
    </citation>
    <scope>NUCLEOTIDE SEQUENCE</scope>
    <source>
        <strain evidence="13">NC_groundwater_1520_Pr4_B-0.1um_53_5</strain>
    </source>
</reference>
<dbReference type="EC" id="3.4.24.-" evidence="11"/>
<dbReference type="GO" id="GO:0006508">
    <property type="term" value="P:proteolysis"/>
    <property type="evidence" value="ECO:0007669"/>
    <property type="project" value="UniProtKB-KW"/>
</dbReference>
<keyword evidence="7 11" id="KW-0862">Zinc</keyword>
<dbReference type="GO" id="GO:0046872">
    <property type="term" value="F:metal ion binding"/>
    <property type="evidence" value="ECO:0007669"/>
    <property type="project" value="UniProtKB-KW"/>
</dbReference>
<dbReference type="PANTHER" id="PTHR42837">
    <property type="entry name" value="REGULATOR OF SIGMA-E PROTEASE RSEP"/>
    <property type="match status" value="1"/>
</dbReference>
<evidence type="ECO:0000313" key="13">
    <source>
        <dbReference type="EMBL" id="MBI4727348.1"/>
    </source>
</evidence>
<dbReference type="Gene3D" id="2.30.42.10">
    <property type="match status" value="2"/>
</dbReference>
<dbReference type="PROSITE" id="PS50106">
    <property type="entry name" value="PDZ"/>
    <property type="match status" value="1"/>
</dbReference>
<dbReference type="InterPro" id="IPR004387">
    <property type="entry name" value="Pept_M50_Zn"/>
</dbReference>
<dbReference type="InterPro" id="IPR036034">
    <property type="entry name" value="PDZ_sf"/>
</dbReference>
<evidence type="ECO:0000256" key="9">
    <source>
        <dbReference type="ARBA" id="ARBA00023049"/>
    </source>
</evidence>
<accession>A0A933ICA2</accession>
<gene>
    <name evidence="13" type="primary">rseP</name>
    <name evidence="13" type="ORF">HY768_09060</name>
</gene>
<keyword evidence="4" id="KW-0645">Protease</keyword>
<dbReference type="EMBL" id="JACQXR010000118">
    <property type="protein sequence ID" value="MBI4727348.1"/>
    <property type="molecule type" value="Genomic_DNA"/>
</dbReference>
<dbReference type="Pfam" id="PF02163">
    <property type="entry name" value="Peptidase_M50"/>
    <property type="match status" value="1"/>
</dbReference>
<dbReference type="NCBIfam" id="TIGR00054">
    <property type="entry name" value="RIP metalloprotease RseP"/>
    <property type="match status" value="1"/>
</dbReference>
<dbReference type="CDD" id="cd06163">
    <property type="entry name" value="S2P-M50_PDZ_RseP-like"/>
    <property type="match status" value="1"/>
</dbReference>
<dbReference type="GO" id="GO:0004222">
    <property type="term" value="F:metalloendopeptidase activity"/>
    <property type="evidence" value="ECO:0007669"/>
    <property type="project" value="InterPro"/>
</dbReference>
<keyword evidence="11" id="KW-0479">Metal-binding</keyword>
<keyword evidence="10 11" id="KW-0472">Membrane</keyword>
<dbReference type="CDD" id="cd23081">
    <property type="entry name" value="cpPDZ_EcRseP-like"/>
    <property type="match status" value="1"/>
</dbReference>
<dbReference type="InterPro" id="IPR041489">
    <property type="entry name" value="PDZ_6"/>
</dbReference>
<dbReference type="GO" id="GO:0016020">
    <property type="term" value="C:membrane"/>
    <property type="evidence" value="ECO:0007669"/>
    <property type="project" value="UniProtKB-SubCell"/>
</dbReference>
<dbReference type="AlphaFoldDB" id="A0A933ICA2"/>
<dbReference type="Pfam" id="PF17820">
    <property type="entry name" value="PDZ_6"/>
    <property type="match status" value="1"/>
</dbReference>
<comment type="cofactor">
    <cofactor evidence="1 11">
        <name>Zn(2+)</name>
        <dbReference type="ChEBI" id="CHEBI:29105"/>
    </cofactor>
</comment>
<evidence type="ECO:0000256" key="8">
    <source>
        <dbReference type="ARBA" id="ARBA00022989"/>
    </source>
</evidence>
<comment type="subcellular location">
    <subcellularLocation>
        <location evidence="2">Membrane</location>
        <topology evidence="2">Multi-pass membrane protein</topology>
    </subcellularLocation>
</comment>
<comment type="caution">
    <text evidence="13">The sequence shown here is derived from an EMBL/GenBank/DDBJ whole genome shotgun (WGS) entry which is preliminary data.</text>
</comment>
<keyword evidence="5 11" id="KW-0812">Transmembrane</keyword>
<protein>
    <recommendedName>
        <fullName evidence="11">Zinc metalloprotease</fullName>
        <ecNumber evidence="11">3.4.24.-</ecNumber>
    </recommendedName>
</protein>
<evidence type="ECO:0000256" key="3">
    <source>
        <dbReference type="ARBA" id="ARBA00007931"/>
    </source>
</evidence>
<name>A0A933ICA2_UNCT6</name>
<evidence type="ECO:0000256" key="1">
    <source>
        <dbReference type="ARBA" id="ARBA00001947"/>
    </source>
</evidence>
<evidence type="ECO:0000256" key="5">
    <source>
        <dbReference type="ARBA" id="ARBA00022692"/>
    </source>
</evidence>
<keyword evidence="6 11" id="KW-0378">Hydrolase</keyword>
<feature type="transmembrane region" description="Helical" evidence="11">
    <location>
        <begin position="410"/>
        <end position="428"/>
    </location>
</feature>
<feature type="transmembrane region" description="Helical" evidence="11">
    <location>
        <begin position="98"/>
        <end position="120"/>
    </location>
</feature>
<evidence type="ECO:0000256" key="7">
    <source>
        <dbReference type="ARBA" id="ARBA00022833"/>
    </source>
</evidence>
<organism evidence="13 14">
    <name type="scientific">candidate division TA06 bacterium</name>
    <dbReference type="NCBI Taxonomy" id="2250710"/>
    <lineage>
        <taxon>Bacteria</taxon>
        <taxon>Bacteria division TA06</taxon>
    </lineage>
</organism>
<comment type="similarity">
    <text evidence="3 11">Belongs to the peptidase M50B family.</text>
</comment>
<evidence type="ECO:0000256" key="4">
    <source>
        <dbReference type="ARBA" id="ARBA00022670"/>
    </source>
</evidence>
<dbReference type="PANTHER" id="PTHR42837:SF2">
    <property type="entry name" value="MEMBRANE METALLOPROTEASE ARASP2, CHLOROPLASTIC-RELATED"/>
    <property type="match status" value="1"/>
</dbReference>
<feature type="transmembrane region" description="Helical" evidence="11">
    <location>
        <begin position="363"/>
        <end position="382"/>
    </location>
</feature>
<dbReference type="SUPFAM" id="SSF50156">
    <property type="entry name" value="PDZ domain-like"/>
    <property type="match status" value="2"/>
</dbReference>
<dbReference type="InterPro" id="IPR001478">
    <property type="entry name" value="PDZ"/>
</dbReference>
<proteinExistence type="inferred from homology"/>
<dbReference type="Proteomes" id="UP000736328">
    <property type="component" value="Unassembled WGS sequence"/>
</dbReference>
<evidence type="ECO:0000256" key="11">
    <source>
        <dbReference type="RuleBase" id="RU362031"/>
    </source>
</evidence>
<dbReference type="SMART" id="SM00228">
    <property type="entry name" value="PDZ"/>
    <property type="match status" value="2"/>
</dbReference>
<evidence type="ECO:0000256" key="6">
    <source>
        <dbReference type="ARBA" id="ARBA00022801"/>
    </source>
</evidence>
<keyword evidence="8 11" id="KW-1133">Transmembrane helix</keyword>
<feature type="domain" description="PDZ" evidence="12">
    <location>
        <begin position="188"/>
        <end position="268"/>
    </location>
</feature>
<keyword evidence="9 11" id="KW-0482">Metalloprotease</keyword>
<evidence type="ECO:0000256" key="10">
    <source>
        <dbReference type="ARBA" id="ARBA00023136"/>
    </source>
</evidence>
<dbReference type="InterPro" id="IPR008915">
    <property type="entry name" value="Peptidase_M50"/>
</dbReference>
<sequence length="452" mass="48762">MIITILATLFVLGVLVFVHELGHYWAARKVGIKVLKFSLGFGPKLIGFKKGDTEYLISALPLGGYVKLAGEDAFEDNYQVKPGDYMAASWWGRALMSLAGPGVNLIFAFLLFILIGFAGIRVPDFAPVVSKVQDGTAAQRMGIRPGDVIASIQGREISSWHQIQTVTDSLVKSKSADSLIVSVNREGKVSVLRASSSPGKPWHLGLEPSAQPQLGEVSSGGPAYQAGLSQGDLILALNGQPVKSWDEMRSIIYKNADKEVGLKVLRQSDTLNLKVVPLEQDLPGYGKVGMIGVAPVEFGSYKIRLGPGEAVAAGFLNTVSLVGRIYGWLAKIVSKPQNAKQLGGVLMMGQMAGPAAKKGFSDLLFLMAMFSISLMVVNLLPLPVLDGGVIFFCLLEGLRKKPLSNKVQMVIQQIGFGVIIALFSWTIFNDSMRIFNRQAALKGQGQQIEQEK</sequence>
<evidence type="ECO:0000256" key="2">
    <source>
        <dbReference type="ARBA" id="ARBA00004141"/>
    </source>
</evidence>